<proteinExistence type="predicted"/>
<keyword evidence="2" id="KW-1185">Reference proteome</keyword>
<protein>
    <submittedName>
        <fullName evidence="1">Uncharacterized protein</fullName>
    </submittedName>
</protein>
<organism evidence="1 2">
    <name type="scientific">Setomelanomma holmii</name>
    <dbReference type="NCBI Taxonomy" id="210430"/>
    <lineage>
        <taxon>Eukaryota</taxon>
        <taxon>Fungi</taxon>
        <taxon>Dikarya</taxon>
        <taxon>Ascomycota</taxon>
        <taxon>Pezizomycotina</taxon>
        <taxon>Dothideomycetes</taxon>
        <taxon>Pleosporomycetidae</taxon>
        <taxon>Pleosporales</taxon>
        <taxon>Pleosporineae</taxon>
        <taxon>Phaeosphaeriaceae</taxon>
        <taxon>Setomelanomma</taxon>
    </lineage>
</organism>
<dbReference type="SUPFAM" id="SSF48576">
    <property type="entry name" value="Terpenoid synthases"/>
    <property type="match status" value="1"/>
</dbReference>
<accession>A0A9P4GWV0</accession>
<comment type="caution">
    <text evidence="1">The sequence shown here is derived from an EMBL/GenBank/DDBJ whole genome shotgun (WGS) entry which is preliminary data.</text>
</comment>
<dbReference type="AlphaFoldDB" id="A0A9P4GWV0"/>
<reference evidence="1" key="1">
    <citation type="journal article" date="2020" name="Stud. Mycol.">
        <title>101 Dothideomycetes genomes: a test case for predicting lifestyles and emergence of pathogens.</title>
        <authorList>
            <person name="Haridas S."/>
            <person name="Albert R."/>
            <person name="Binder M."/>
            <person name="Bloem J."/>
            <person name="Labutti K."/>
            <person name="Salamov A."/>
            <person name="Andreopoulos B."/>
            <person name="Baker S."/>
            <person name="Barry K."/>
            <person name="Bills G."/>
            <person name="Bluhm B."/>
            <person name="Cannon C."/>
            <person name="Castanera R."/>
            <person name="Culley D."/>
            <person name="Daum C."/>
            <person name="Ezra D."/>
            <person name="Gonzalez J."/>
            <person name="Henrissat B."/>
            <person name="Kuo A."/>
            <person name="Liang C."/>
            <person name="Lipzen A."/>
            <person name="Lutzoni F."/>
            <person name="Magnuson J."/>
            <person name="Mondo S."/>
            <person name="Nolan M."/>
            <person name="Ohm R."/>
            <person name="Pangilinan J."/>
            <person name="Park H.-J."/>
            <person name="Ramirez L."/>
            <person name="Alfaro M."/>
            <person name="Sun H."/>
            <person name="Tritt A."/>
            <person name="Yoshinaga Y."/>
            <person name="Zwiers L.-H."/>
            <person name="Turgeon B."/>
            <person name="Goodwin S."/>
            <person name="Spatafora J."/>
            <person name="Crous P."/>
            <person name="Grigoriev I."/>
        </authorList>
    </citation>
    <scope>NUCLEOTIDE SEQUENCE</scope>
    <source>
        <strain evidence="1">CBS 110217</strain>
    </source>
</reference>
<dbReference type="Gene3D" id="1.10.600.10">
    <property type="entry name" value="Farnesyl Diphosphate Synthase"/>
    <property type="match status" value="1"/>
</dbReference>
<dbReference type="InterPro" id="IPR008949">
    <property type="entry name" value="Isoprenoid_synthase_dom_sf"/>
</dbReference>
<evidence type="ECO:0000313" key="2">
    <source>
        <dbReference type="Proteomes" id="UP000799777"/>
    </source>
</evidence>
<evidence type="ECO:0000313" key="1">
    <source>
        <dbReference type="EMBL" id="KAF2023440.1"/>
    </source>
</evidence>
<gene>
    <name evidence="1" type="ORF">EK21DRAFT_118750</name>
</gene>
<sequence>MAAEYSHTHNFAPTEDGAKENVFPVVVSKQAPHDHRDELIALLRGTTVVVPDLEYIYKYWVVQTHPQVDAARERLETWFKTYVPTSAERAKQRKVDSALCSALFWTHGHEERFLVLSSVVAWVFFWDDEIDCGMLTNNAAKTDAYCDDTLAFIKHHLQPELGVDAPAAGRLHNSGMWKEIGKAVQEGQTPGKVRPCGSNNPPQRIEFIA</sequence>
<dbReference type="Proteomes" id="UP000799777">
    <property type="component" value="Unassembled WGS sequence"/>
</dbReference>
<dbReference type="OrthoDB" id="2861623at2759"/>
<dbReference type="EMBL" id="ML978348">
    <property type="protein sequence ID" value="KAF2023440.1"/>
    <property type="molecule type" value="Genomic_DNA"/>
</dbReference>
<name>A0A9P4GWV0_9PLEO</name>